<reference evidence="2" key="2">
    <citation type="submission" date="2023-05" db="EMBL/GenBank/DDBJ databases">
        <authorList>
            <consortium name="Lawrence Berkeley National Laboratory"/>
            <person name="Steindorff A."/>
            <person name="Hensen N."/>
            <person name="Bonometti L."/>
            <person name="Westerberg I."/>
            <person name="Brannstrom I.O."/>
            <person name="Guillou S."/>
            <person name="Cros-Aarteil S."/>
            <person name="Calhoun S."/>
            <person name="Haridas S."/>
            <person name="Kuo A."/>
            <person name="Mondo S."/>
            <person name="Pangilinan J."/>
            <person name="Riley R."/>
            <person name="Labutti K."/>
            <person name="Andreopoulos B."/>
            <person name="Lipzen A."/>
            <person name="Chen C."/>
            <person name="Yanf M."/>
            <person name="Daum C."/>
            <person name="Ng V."/>
            <person name="Clum A."/>
            <person name="Ohm R."/>
            <person name="Martin F."/>
            <person name="Silar P."/>
            <person name="Natvig D."/>
            <person name="Lalanne C."/>
            <person name="Gautier V."/>
            <person name="Ament-Velasquez S.L."/>
            <person name="Kruys A."/>
            <person name="Hutchinson M.I."/>
            <person name="Powell A.J."/>
            <person name="Barry K."/>
            <person name="Miller A.N."/>
            <person name="Grigoriev I.V."/>
            <person name="Debuchy R."/>
            <person name="Gladieux P."/>
            <person name="Thoren M.H."/>
            <person name="Johannesson H."/>
        </authorList>
    </citation>
    <scope>NUCLEOTIDE SEQUENCE</scope>
    <source>
        <strain evidence="2">CBS 103.79</strain>
    </source>
</reference>
<evidence type="ECO:0000256" key="1">
    <source>
        <dbReference type="SAM" id="MobiDB-lite"/>
    </source>
</evidence>
<dbReference type="AlphaFoldDB" id="A0AAN6MEN8"/>
<sequence length="94" mass="9976">MAQMSASLGPGNQGLQVGQNLGSINAEFHLPPERRETPPAPSATIPFSRDPDFVNRGDILDQIDQRCSEPAARVALVGLGGVGKSQLAIEFAHR</sequence>
<evidence type="ECO:0000313" key="3">
    <source>
        <dbReference type="Proteomes" id="UP001303889"/>
    </source>
</evidence>
<proteinExistence type="predicted"/>
<feature type="non-terminal residue" evidence="2">
    <location>
        <position position="94"/>
    </location>
</feature>
<feature type="region of interest" description="Disordered" evidence="1">
    <location>
        <begin position="1"/>
        <end position="50"/>
    </location>
</feature>
<accession>A0AAN6MEN8</accession>
<dbReference type="InterPro" id="IPR027417">
    <property type="entry name" value="P-loop_NTPase"/>
</dbReference>
<dbReference type="SUPFAM" id="SSF52540">
    <property type="entry name" value="P-loop containing nucleoside triphosphate hydrolases"/>
    <property type="match status" value="1"/>
</dbReference>
<reference evidence="2" key="1">
    <citation type="journal article" date="2023" name="Mol. Phylogenet. Evol.">
        <title>Genome-scale phylogeny and comparative genomics of the fungal order Sordariales.</title>
        <authorList>
            <person name="Hensen N."/>
            <person name="Bonometti L."/>
            <person name="Westerberg I."/>
            <person name="Brannstrom I.O."/>
            <person name="Guillou S."/>
            <person name="Cros-Aarteil S."/>
            <person name="Calhoun S."/>
            <person name="Haridas S."/>
            <person name="Kuo A."/>
            <person name="Mondo S."/>
            <person name="Pangilinan J."/>
            <person name="Riley R."/>
            <person name="LaButti K."/>
            <person name="Andreopoulos B."/>
            <person name="Lipzen A."/>
            <person name="Chen C."/>
            <person name="Yan M."/>
            <person name="Daum C."/>
            <person name="Ng V."/>
            <person name="Clum A."/>
            <person name="Steindorff A."/>
            <person name="Ohm R.A."/>
            <person name="Martin F."/>
            <person name="Silar P."/>
            <person name="Natvig D.O."/>
            <person name="Lalanne C."/>
            <person name="Gautier V."/>
            <person name="Ament-Velasquez S.L."/>
            <person name="Kruys A."/>
            <person name="Hutchinson M.I."/>
            <person name="Powell A.J."/>
            <person name="Barry K."/>
            <person name="Miller A.N."/>
            <person name="Grigoriev I.V."/>
            <person name="Debuchy R."/>
            <person name="Gladieux P."/>
            <person name="Hiltunen Thoren M."/>
            <person name="Johannesson H."/>
        </authorList>
    </citation>
    <scope>NUCLEOTIDE SEQUENCE</scope>
    <source>
        <strain evidence="2">CBS 103.79</strain>
    </source>
</reference>
<name>A0AAN6MEN8_9PEZI</name>
<comment type="caution">
    <text evidence="2">The sequence shown here is derived from an EMBL/GenBank/DDBJ whole genome shotgun (WGS) entry which is preliminary data.</text>
</comment>
<organism evidence="2 3">
    <name type="scientific">Staphylotrichum tortipilum</name>
    <dbReference type="NCBI Taxonomy" id="2831512"/>
    <lineage>
        <taxon>Eukaryota</taxon>
        <taxon>Fungi</taxon>
        <taxon>Dikarya</taxon>
        <taxon>Ascomycota</taxon>
        <taxon>Pezizomycotina</taxon>
        <taxon>Sordariomycetes</taxon>
        <taxon>Sordariomycetidae</taxon>
        <taxon>Sordariales</taxon>
        <taxon>Chaetomiaceae</taxon>
        <taxon>Staphylotrichum</taxon>
    </lineage>
</organism>
<gene>
    <name evidence="2" type="ORF">C8A05DRAFT_37691</name>
</gene>
<protein>
    <recommendedName>
        <fullName evidence="4">NB-ARC domain-containing protein</fullName>
    </recommendedName>
</protein>
<evidence type="ECO:0000313" key="2">
    <source>
        <dbReference type="EMBL" id="KAK3898721.1"/>
    </source>
</evidence>
<dbReference type="EMBL" id="MU855892">
    <property type="protein sequence ID" value="KAK3898721.1"/>
    <property type="molecule type" value="Genomic_DNA"/>
</dbReference>
<dbReference type="Proteomes" id="UP001303889">
    <property type="component" value="Unassembled WGS sequence"/>
</dbReference>
<evidence type="ECO:0008006" key="4">
    <source>
        <dbReference type="Google" id="ProtNLM"/>
    </source>
</evidence>
<feature type="compositionally biased region" description="Low complexity" evidence="1">
    <location>
        <begin position="8"/>
        <end position="22"/>
    </location>
</feature>
<dbReference type="Gene3D" id="3.40.50.300">
    <property type="entry name" value="P-loop containing nucleotide triphosphate hydrolases"/>
    <property type="match status" value="1"/>
</dbReference>
<keyword evidence="3" id="KW-1185">Reference proteome</keyword>